<dbReference type="InterPro" id="IPR052519">
    <property type="entry name" value="Euk-type_GlcNAc_Kinase"/>
</dbReference>
<sequence>MDHYRVGIDGGGTRCRAAVAGADGRILGRGISGAANILTDPETALAHIRLATEAAFQEAGLPASGLSAATAVLGLAGNNVADAVSFIAARLPFARAQIVSDVLVALQGALGDRDGAVASLGTGTVYSIRQQGTVSMLGGHGFKVGDLGSGARLGQGLLQEALLAHDGIRPTTPLTEAVLAEFGRSPEAIIAFAHTAHPADYGRYAGRVFSAAAAGDAVGVQLVRMAAGHIDQTLDAIVARGVRTLCLVGGLAPLYRPWLADRPGIAIAEPAADALTGAVALAVQASASDPFPNHREAAQ</sequence>
<keyword evidence="2" id="KW-0808">Transferase</keyword>
<evidence type="ECO:0000259" key="1">
    <source>
        <dbReference type="Pfam" id="PF01869"/>
    </source>
</evidence>
<protein>
    <submittedName>
        <fullName evidence="2">N-acetylglucosamine kinase</fullName>
    </submittedName>
</protein>
<gene>
    <name evidence="2" type="ORF">LRX75_14425</name>
</gene>
<dbReference type="Proteomes" id="UP001139089">
    <property type="component" value="Unassembled WGS sequence"/>
</dbReference>
<proteinExistence type="predicted"/>
<evidence type="ECO:0000313" key="3">
    <source>
        <dbReference type="Proteomes" id="UP001139089"/>
    </source>
</evidence>
<evidence type="ECO:0000313" key="2">
    <source>
        <dbReference type="EMBL" id="MCD7110235.1"/>
    </source>
</evidence>
<keyword evidence="2" id="KW-0418">Kinase</keyword>
<accession>A0A9X1NSE5</accession>
<dbReference type="EMBL" id="JAJOZR010000008">
    <property type="protein sequence ID" value="MCD7110235.1"/>
    <property type="molecule type" value="Genomic_DNA"/>
</dbReference>
<dbReference type="Gene3D" id="3.30.420.40">
    <property type="match status" value="2"/>
</dbReference>
<dbReference type="PANTHER" id="PTHR43190">
    <property type="entry name" value="N-ACETYL-D-GLUCOSAMINE KINASE"/>
    <property type="match status" value="1"/>
</dbReference>
<keyword evidence="3" id="KW-1185">Reference proteome</keyword>
<dbReference type="RefSeq" id="WP_231815425.1">
    <property type="nucleotide sequence ID" value="NZ_JAJOZR010000008.1"/>
</dbReference>
<dbReference type="Pfam" id="PF01869">
    <property type="entry name" value="BcrAD_BadFG"/>
    <property type="match status" value="1"/>
</dbReference>
<dbReference type="GO" id="GO:0016301">
    <property type="term" value="F:kinase activity"/>
    <property type="evidence" value="ECO:0007669"/>
    <property type="project" value="UniProtKB-KW"/>
</dbReference>
<dbReference type="CDD" id="cd24082">
    <property type="entry name" value="ASKHA_NBD_GspK-like"/>
    <property type="match status" value="1"/>
</dbReference>
<organism evidence="2 3">
    <name type="scientific">Rhizobium quercicola</name>
    <dbReference type="NCBI Taxonomy" id="2901226"/>
    <lineage>
        <taxon>Bacteria</taxon>
        <taxon>Pseudomonadati</taxon>
        <taxon>Pseudomonadota</taxon>
        <taxon>Alphaproteobacteria</taxon>
        <taxon>Hyphomicrobiales</taxon>
        <taxon>Rhizobiaceae</taxon>
        <taxon>Rhizobium/Agrobacterium group</taxon>
        <taxon>Rhizobium</taxon>
    </lineage>
</organism>
<dbReference type="PANTHER" id="PTHR43190:SF3">
    <property type="entry name" value="N-ACETYL-D-GLUCOSAMINE KINASE"/>
    <property type="match status" value="1"/>
</dbReference>
<reference evidence="2" key="1">
    <citation type="submission" date="2021-12" db="EMBL/GenBank/DDBJ databases">
        <authorList>
            <person name="Li Y."/>
        </authorList>
    </citation>
    <scope>NUCLEOTIDE SEQUENCE</scope>
    <source>
        <strain evidence="2">DKSPLA3</strain>
    </source>
</reference>
<dbReference type="AlphaFoldDB" id="A0A9X1NSE5"/>
<dbReference type="InterPro" id="IPR002731">
    <property type="entry name" value="ATPase_BadF"/>
</dbReference>
<name>A0A9X1NSE5_9HYPH</name>
<dbReference type="SUPFAM" id="SSF53067">
    <property type="entry name" value="Actin-like ATPase domain"/>
    <property type="match status" value="2"/>
</dbReference>
<feature type="domain" description="ATPase BadF/BadG/BcrA/BcrD type" evidence="1">
    <location>
        <begin position="6"/>
        <end position="252"/>
    </location>
</feature>
<dbReference type="InterPro" id="IPR043129">
    <property type="entry name" value="ATPase_NBD"/>
</dbReference>
<comment type="caution">
    <text evidence="2">The sequence shown here is derived from an EMBL/GenBank/DDBJ whole genome shotgun (WGS) entry which is preliminary data.</text>
</comment>